<dbReference type="SUPFAM" id="SSF56322">
    <property type="entry name" value="ADC synthase"/>
    <property type="match status" value="1"/>
</dbReference>
<dbReference type="GO" id="GO:0009697">
    <property type="term" value="P:salicylic acid biosynthetic process"/>
    <property type="evidence" value="ECO:0007669"/>
    <property type="project" value="TreeGrafter"/>
</dbReference>
<evidence type="ECO:0000259" key="6">
    <source>
        <dbReference type="Pfam" id="PF00425"/>
    </source>
</evidence>
<evidence type="ECO:0000256" key="2">
    <source>
        <dbReference type="ARBA" id="ARBA00005297"/>
    </source>
</evidence>
<gene>
    <name evidence="7" type="ORF">KTT_13650</name>
</gene>
<dbReference type="AlphaFoldDB" id="A0A401ZXC9"/>
<name>A0A401ZXC9_9CHLR</name>
<dbReference type="NCBIfam" id="TIGR00543">
    <property type="entry name" value="isochor_syn"/>
    <property type="match status" value="1"/>
</dbReference>
<evidence type="ECO:0000256" key="1">
    <source>
        <dbReference type="ARBA" id="ARBA00000799"/>
    </source>
</evidence>
<evidence type="ECO:0000256" key="4">
    <source>
        <dbReference type="ARBA" id="ARBA00023235"/>
    </source>
</evidence>
<evidence type="ECO:0000256" key="3">
    <source>
        <dbReference type="ARBA" id="ARBA00012824"/>
    </source>
</evidence>
<dbReference type="InterPro" id="IPR015890">
    <property type="entry name" value="Chorismate_C"/>
</dbReference>
<evidence type="ECO:0000256" key="5">
    <source>
        <dbReference type="ARBA" id="ARBA00041564"/>
    </source>
</evidence>
<organism evidence="7 8">
    <name type="scientific">Tengunoibacter tsumagoiensis</name>
    <dbReference type="NCBI Taxonomy" id="2014871"/>
    <lineage>
        <taxon>Bacteria</taxon>
        <taxon>Bacillati</taxon>
        <taxon>Chloroflexota</taxon>
        <taxon>Ktedonobacteria</taxon>
        <taxon>Ktedonobacterales</taxon>
        <taxon>Dictyobacteraceae</taxon>
        <taxon>Tengunoibacter</taxon>
    </lineage>
</organism>
<dbReference type="Pfam" id="PF00425">
    <property type="entry name" value="Chorismate_bind"/>
    <property type="match status" value="1"/>
</dbReference>
<dbReference type="Gene3D" id="3.60.120.10">
    <property type="entry name" value="Anthranilate synthase"/>
    <property type="match status" value="1"/>
</dbReference>
<comment type="catalytic activity">
    <reaction evidence="1">
        <text>chorismate = isochorismate</text>
        <dbReference type="Rhea" id="RHEA:18985"/>
        <dbReference type="ChEBI" id="CHEBI:29748"/>
        <dbReference type="ChEBI" id="CHEBI:29780"/>
        <dbReference type="EC" id="5.4.4.2"/>
    </reaction>
</comment>
<dbReference type="PANTHER" id="PTHR42839:SF1">
    <property type="entry name" value="ISOCHORISMATE SYNTHASE MENF"/>
    <property type="match status" value="1"/>
</dbReference>
<proteinExistence type="inferred from homology"/>
<dbReference type="Proteomes" id="UP000287352">
    <property type="component" value="Unassembled WGS sequence"/>
</dbReference>
<evidence type="ECO:0000313" key="7">
    <source>
        <dbReference type="EMBL" id="GCE11506.1"/>
    </source>
</evidence>
<keyword evidence="4" id="KW-0413">Isomerase</keyword>
<keyword evidence="8" id="KW-1185">Reference proteome</keyword>
<dbReference type="EMBL" id="BIFR01000001">
    <property type="protein sequence ID" value="GCE11506.1"/>
    <property type="molecule type" value="Genomic_DNA"/>
</dbReference>
<reference evidence="8" key="1">
    <citation type="submission" date="2018-12" db="EMBL/GenBank/DDBJ databases">
        <title>Tengunoibacter tsumagoiensis gen. nov., sp. nov., Dictyobacter kobayashii sp. nov., D. alpinus sp. nov., and D. joshuensis sp. nov. and description of Dictyobacteraceae fam. nov. within the order Ktedonobacterales isolated from Tengu-no-mugimeshi.</title>
        <authorList>
            <person name="Wang C.M."/>
            <person name="Zheng Y."/>
            <person name="Sakai Y."/>
            <person name="Toyoda A."/>
            <person name="Minakuchi Y."/>
            <person name="Abe K."/>
            <person name="Yokota A."/>
            <person name="Yabe S."/>
        </authorList>
    </citation>
    <scope>NUCLEOTIDE SEQUENCE [LARGE SCALE GENOMIC DNA]</scope>
    <source>
        <strain evidence="8">Uno3</strain>
    </source>
</reference>
<comment type="similarity">
    <text evidence="2">Belongs to the isochorismate synthase family.</text>
</comment>
<dbReference type="RefSeq" id="WP_126579216.1">
    <property type="nucleotide sequence ID" value="NZ_BIFR01000001.1"/>
</dbReference>
<evidence type="ECO:0000313" key="8">
    <source>
        <dbReference type="Proteomes" id="UP000287352"/>
    </source>
</evidence>
<dbReference type="PANTHER" id="PTHR42839">
    <property type="entry name" value="ISOCHORISMATE SYNTHASE ENTC"/>
    <property type="match status" value="1"/>
</dbReference>
<dbReference type="InterPro" id="IPR004561">
    <property type="entry name" value="IsoChor_synthase"/>
</dbReference>
<accession>A0A401ZXC9</accession>
<dbReference type="GO" id="GO:0008909">
    <property type="term" value="F:isochorismate synthase activity"/>
    <property type="evidence" value="ECO:0007669"/>
    <property type="project" value="UniProtKB-EC"/>
</dbReference>
<dbReference type="OrthoDB" id="9803598at2"/>
<comment type="caution">
    <text evidence="7">The sequence shown here is derived from an EMBL/GenBank/DDBJ whole genome shotgun (WGS) entry which is preliminary data.</text>
</comment>
<feature type="domain" description="Chorismate-utilising enzyme C-terminal" evidence="6">
    <location>
        <begin position="231"/>
        <end position="483"/>
    </location>
</feature>
<dbReference type="InterPro" id="IPR005801">
    <property type="entry name" value="ADC_synthase"/>
</dbReference>
<sequence length="495" mass="54097">MDITFTNAALPQSPAPIWPADAWEQLRLQQILQQASERANTIHQPVLASFTHAVCPCDPLQYFQAFHTLHLGECFYWERPSEQRALVGVGATATIQTTGQSCVQEAAEIWRQLQAQAILGQGSAAIPDRTSGPLLFGGFTFDPLTPTTELWQAFPDGLLLLPYLLFHCDETCAALTINLQVAPDADIASLTAEISAHLHTLEQALARTLPQETDRLPAPSLQIEDLLSADLWMEQVAATVKRIKQGAFAKAVLARAVRVTNPRQDFDVIQTLKRLRESYPVAYVFAIQRQEQYFVGATPERLVCGADGQIQTMALAGSAPRGKTEEEDRQLGEELLHSQKNQGEHHVVVSTIQNALAALCSRVWVGDAPHLLKLKNIQHLQTPITGDMLPGHSILEAIEDLHPTPAVGGSPRQPALEAIRELEQLDRGWYAAPIGWIGHTGNGEFAVALRSGLLHGHQATLFAGCGIVADSDPESEYAESCLKLQVMLRGLSGEE</sequence>
<dbReference type="EC" id="5.4.4.2" evidence="3"/>
<protein>
    <recommendedName>
        <fullName evidence="3">isochorismate synthase</fullName>
        <ecNumber evidence="3">5.4.4.2</ecNumber>
    </recommendedName>
    <alternativeName>
        <fullName evidence="5">Isochorismate mutase</fullName>
    </alternativeName>
</protein>